<dbReference type="InterPro" id="IPR009097">
    <property type="entry name" value="Cyclic_Pdiesterase"/>
</dbReference>
<dbReference type="PANTHER" id="PTHR35561">
    <property type="entry name" value="RNA 2',3'-CYCLIC PHOSPHODIESTERASE"/>
    <property type="match status" value="1"/>
</dbReference>
<organism evidence="3 4">
    <name type="scientific">Candidatus Doudnabacteria bacterium RIFCSPLOWO2_01_FULL_44_21</name>
    <dbReference type="NCBI Taxonomy" id="1817841"/>
    <lineage>
        <taxon>Bacteria</taxon>
        <taxon>Candidatus Doudnaibacteriota</taxon>
    </lineage>
</organism>
<dbReference type="AlphaFoldDB" id="A0A1F5Q5D6"/>
<evidence type="ECO:0000256" key="2">
    <source>
        <dbReference type="HAMAP-Rule" id="MF_01940"/>
    </source>
</evidence>
<name>A0A1F5Q5D6_9BACT</name>
<dbReference type="InterPro" id="IPR004175">
    <property type="entry name" value="RNA_CPDase"/>
</dbReference>
<dbReference type="PANTHER" id="PTHR35561:SF1">
    <property type="entry name" value="RNA 2',3'-CYCLIC PHOSPHODIESTERASE"/>
    <property type="match status" value="1"/>
</dbReference>
<dbReference type="Gene3D" id="3.90.1140.10">
    <property type="entry name" value="Cyclic phosphodiesterase"/>
    <property type="match status" value="1"/>
</dbReference>
<evidence type="ECO:0000313" key="3">
    <source>
        <dbReference type="EMBL" id="OGE97346.1"/>
    </source>
</evidence>
<gene>
    <name evidence="3" type="ORF">A3B10_01990</name>
</gene>
<evidence type="ECO:0000313" key="4">
    <source>
        <dbReference type="Proteomes" id="UP000177281"/>
    </source>
</evidence>
<dbReference type="NCBIfam" id="TIGR02258">
    <property type="entry name" value="2_5_ligase"/>
    <property type="match status" value="1"/>
</dbReference>
<dbReference type="STRING" id="1817841.A3B10_01990"/>
<reference evidence="3 4" key="1">
    <citation type="journal article" date="2016" name="Nat. Commun.">
        <title>Thousands of microbial genomes shed light on interconnected biogeochemical processes in an aquifer system.</title>
        <authorList>
            <person name="Anantharaman K."/>
            <person name="Brown C.T."/>
            <person name="Hug L.A."/>
            <person name="Sharon I."/>
            <person name="Castelle C.J."/>
            <person name="Probst A.J."/>
            <person name="Thomas B.C."/>
            <person name="Singh A."/>
            <person name="Wilkins M.J."/>
            <person name="Karaoz U."/>
            <person name="Brodie E.L."/>
            <person name="Williams K.H."/>
            <person name="Hubbard S.S."/>
            <person name="Banfield J.F."/>
        </authorList>
    </citation>
    <scope>NUCLEOTIDE SEQUENCE [LARGE SCALE GENOMIC DNA]</scope>
</reference>
<dbReference type="Pfam" id="PF13563">
    <property type="entry name" value="2_5_RNA_ligase2"/>
    <property type="match status" value="1"/>
</dbReference>
<dbReference type="GO" id="GO:0004113">
    <property type="term" value="F:2',3'-cyclic-nucleotide 3'-phosphodiesterase activity"/>
    <property type="evidence" value="ECO:0007669"/>
    <property type="project" value="InterPro"/>
</dbReference>
<sequence>MRIFTALPLPQSTKDLLVSITRGRLPISYINTINLHITLNFFGEVSSDRLGGLTQTFSKFCQGQKSFLVEFSRLQMFYHQIHLTVSKNDPIMKFQKELEKNFKNLGFNFQDRSFYPHVKLASVHMDNNMFPKRKIENYPHEELSKLNFLADRVVLYESQLLESHAKHIPIKEESLL</sequence>
<comment type="similarity">
    <text evidence="2">Belongs to the 2H phosphoesterase superfamily. ThpR family.</text>
</comment>
<comment type="function">
    <text evidence="2">Hydrolyzes RNA 2',3'-cyclic phosphodiester to an RNA 2'-phosphomonoester.</text>
</comment>
<accession>A0A1F5Q5D6</accession>
<dbReference type="GO" id="GO:0008664">
    <property type="term" value="F:RNA 2',3'-cyclic 3'-phosphodiesterase activity"/>
    <property type="evidence" value="ECO:0007669"/>
    <property type="project" value="UniProtKB-EC"/>
</dbReference>
<dbReference type="EC" id="3.1.4.58" evidence="2"/>
<proteinExistence type="inferred from homology"/>
<dbReference type="EMBL" id="MFFB01000001">
    <property type="protein sequence ID" value="OGE97346.1"/>
    <property type="molecule type" value="Genomic_DNA"/>
</dbReference>
<keyword evidence="1 2" id="KW-0378">Hydrolase</keyword>
<dbReference type="HAMAP" id="MF_01940">
    <property type="entry name" value="RNA_CPDase"/>
    <property type="match status" value="1"/>
</dbReference>
<keyword evidence="3" id="KW-0436">Ligase</keyword>
<dbReference type="SUPFAM" id="SSF55144">
    <property type="entry name" value="LigT-like"/>
    <property type="match status" value="1"/>
</dbReference>
<comment type="caution">
    <text evidence="2">Lacks conserved residue(s) required for the propagation of feature annotation.</text>
</comment>
<feature type="short sequence motif" description="HXTX 1" evidence="2">
    <location>
        <begin position="36"/>
        <end position="39"/>
    </location>
</feature>
<dbReference type="Proteomes" id="UP000177281">
    <property type="component" value="Unassembled WGS sequence"/>
</dbReference>
<protein>
    <recommendedName>
        <fullName evidence="2">RNA 2',3'-cyclic phosphodiesterase</fullName>
        <shortName evidence="2">RNA 2',3'-CPDase</shortName>
        <ecNumber evidence="2">3.1.4.58</ecNumber>
    </recommendedName>
</protein>
<comment type="caution">
    <text evidence="3">The sequence shown here is derived from an EMBL/GenBank/DDBJ whole genome shotgun (WGS) entry which is preliminary data.</text>
</comment>
<feature type="active site" description="Proton acceptor" evidence="2">
    <location>
        <position position="117"/>
    </location>
</feature>
<dbReference type="GO" id="GO:0016874">
    <property type="term" value="F:ligase activity"/>
    <property type="evidence" value="ECO:0007669"/>
    <property type="project" value="UniProtKB-KW"/>
</dbReference>
<evidence type="ECO:0000256" key="1">
    <source>
        <dbReference type="ARBA" id="ARBA00022801"/>
    </source>
</evidence>
<comment type="catalytic activity">
    <reaction evidence="2">
        <text>a 3'-end 2',3'-cyclophospho-ribonucleotide-RNA + H2O = a 3'-end 2'-phospho-ribonucleotide-RNA + H(+)</text>
        <dbReference type="Rhea" id="RHEA:11828"/>
        <dbReference type="Rhea" id="RHEA-COMP:10464"/>
        <dbReference type="Rhea" id="RHEA-COMP:17353"/>
        <dbReference type="ChEBI" id="CHEBI:15377"/>
        <dbReference type="ChEBI" id="CHEBI:15378"/>
        <dbReference type="ChEBI" id="CHEBI:83064"/>
        <dbReference type="ChEBI" id="CHEBI:173113"/>
        <dbReference type="EC" id="3.1.4.58"/>
    </reaction>
</comment>
<feature type="active site" description="Proton donor" evidence="2">
    <location>
        <position position="36"/>
    </location>
</feature>